<evidence type="ECO:0000256" key="4">
    <source>
        <dbReference type="ARBA" id="ARBA00023033"/>
    </source>
</evidence>
<keyword evidence="2" id="KW-0288">FMN</keyword>
<keyword evidence="7" id="KW-1185">Reference proteome</keyword>
<dbReference type="Proteomes" id="UP000285112">
    <property type="component" value="Unassembled WGS sequence"/>
</dbReference>
<keyword evidence="3" id="KW-0560">Oxidoreductase</keyword>
<accession>A0A419I3F7</accession>
<reference evidence="6 7" key="1">
    <citation type="submission" date="2018-09" db="EMBL/GenBank/DDBJ databases">
        <title>YIM PH 21725 draft genome.</title>
        <authorList>
            <person name="Miao C."/>
        </authorList>
    </citation>
    <scope>NUCLEOTIDE SEQUENCE [LARGE SCALE GENOMIC DNA]</scope>
    <source>
        <strain evidence="7">YIM PH21725</strain>
    </source>
</reference>
<name>A0A419I3F7_9PSEU</name>
<keyword evidence="1" id="KW-0285">Flavoprotein</keyword>
<gene>
    <name evidence="6" type="ORF">D5S19_16260</name>
</gene>
<dbReference type="GO" id="GO:0046306">
    <property type="term" value="P:alkanesulfonate catabolic process"/>
    <property type="evidence" value="ECO:0007669"/>
    <property type="project" value="TreeGrafter"/>
</dbReference>
<feature type="domain" description="Luciferase-like" evidence="5">
    <location>
        <begin position="16"/>
        <end position="216"/>
    </location>
</feature>
<evidence type="ECO:0000256" key="1">
    <source>
        <dbReference type="ARBA" id="ARBA00022630"/>
    </source>
</evidence>
<dbReference type="PANTHER" id="PTHR42847">
    <property type="entry name" value="ALKANESULFONATE MONOOXYGENASE"/>
    <property type="match status" value="1"/>
</dbReference>
<dbReference type="InterPro" id="IPR036661">
    <property type="entry name" value="Luciferase-like_sf"/>
</dbReference>
<dbReference type="SUPFAM" id="SSF51679">
    <property type="entry name" value="Bacterial luciferase-like"/>
    <property type="match status" value="1"/>
</dbReference>
<evidence type="ECO:0000256" key="2">
    <source>
        <dbReference type="ARBA" id="ARBA00022643"/>
    </source>
</evidence>
<evidence type="ECO:0000256" key="3">
    <source>
        <dbReference type="ARBA" id="ARBA00023002"/>
    </source>
</evidence>
<protein>
    <submittedName>
        <fullName evidence="6">LLM class flavin-dependent oxidoreductase</fullName>
    </submittedName>
</protein>
<dbReference type="EMBL" id="QZFV01000085">
    <property type="protein sequence ID" value="RJQ84670.1"/>
    <property type="molecule type" value="Genomic_DNA"/>
</dbReference>
<evidence type="ECO:0000313" key="7">
    <source>
        <dbReference type="Proteomes" id="UP000285112"/>
    </source>
</evidence>
<proteinExistence type="predicted"/>
<keyword evidence="4" id="KW-0503">Monooxygenase</keyword>
<organism evidence="6 7">
    <name type="scientific">Amycolatopsis panacis</name>
    <dbReference type="NCBI Taxonomy" id="2340917"/>
    <lineage>
        <taxon>Bacteria</taxon>
        <taxon>Bacillati</taxon>
        <taxon>Actinomycetota</taxon>
        <taxon>Actinomycetes</taxon>
        <taxon>Pseudonocardiales</taxon>
        <taxon>Pseudonocardiaceae</taxon>
        <taxon>Amycolatopsis</taxon>
    </lineage>
</organism>
<dbReference type="Pfam" id="PF00296">
    <property type="entry name" value="Bac_luciferase"/>
    <property type="match status" value="1"/>
</dbReference>
<dbReference type="PANTHER" id="PTHR42847:SF4">
    <property type="entry name" value="ALKANESULFONATE MONOOXYGENASE-RELATED"/>
    <property type="match status" value="1"/>
</dbReference>
<dbReference type="Gene3D" id="3.20.20.30">
    <property type="entry name" value="Luciferase-like domain"/>
    <property type="match status" value="1"/>
</dbReference>
<dbReference type="InterPro" id="IPR050172">
    <property type="entry name" value="SsuD_RutA_monooxygenase"/>
</dbReference>
<sequence>MMTNVRLGAVVLPEYEWTRARQIWTGLERLGIDHAWMFDHHSWRTLSDRTWYDSLTVLTAVAGITDRIRIGTMVATPNFRHPVVLAKQVMTLDEISGGRFVFGVGAGAAGPDALLLGGTELPGQDRANRFAEFVELSDLLLRNQVTDYAGRHFTAVGARMIPGCVQRPRVPFAIAASGPRGLAVVARHADVWVTIGDARQPGARREADSWRLLGEQMRRLEHACERVGRDAREMRKLVNVSRIVSGPYETVERFTDVVSRCRELGFTDVVVNYPRSDGVFSGTEAAFENAMHGFAEFVRKDQQNGCLQRCRPQYLGGVSPSLFR</sequence>
<dbReference type="InterPro" id="IPR011251">
    <property type="entry name" value="Luciferase-like_dom"/>
</dbReference>
<comment type="caution">
    <text evidence="6">The sequence shown here is derived from an EMBL/GenBank/DDBJ whole genome shotgun (WGS) entry which is preliminary data.</text>
</comment>
<dbReference type="AlphaFoldDB" id="A0A419I3F7"/>
<evidence type="ECO:0000259" key="5">
    <source>
        <dbReference type="Pfam" id="PF00296"/>
    </source>
</evidence>
<dbReference type="GO" id="GO:0008726">
    <property type="term" value="F:alkanesulfonate monooxygenase activity"/>
    <property type="evidence" value="ECO:0007669"/>
    <property type="project" value="TreeGrafter"/>
</dbReference>
<evidence type="ECO:0000313" key="6">
    <source>
        <dbReference type="EMBL" id="RJQ84670.1"/>
    </source>
</evidence>